<sequence>MSPLDNAQQQLIAYLRTPLAIRERCDRIFTLASADQLQYFRCNLTKLEQIANYVIEVMHQHYPDFQIPFHSRWRHFEVGNVPRLQELDQKLAGFTPLQKAQTKFDLVIISVLLDAGAGSNWQYHEPETGLVFRRSEGLAVASFRMFCQGAFSSDPDLPWQVDAKGLQSLSAHHLAQGFQVSQANPLIGIDGRLALLKRLGQAMVILPQMFGKVNPRPGNLVNYLVNDLVNYHLLDKLQVSKGLQLSNLNLESCQDNQSWVKPLTDSQPPQEQPATCQPANLQPGNQQPATCQPANLLSATNLFSTVLEGLGDIWPRRESIAGVNLGDVWQHSALKGDNYGSEYVPFHKLSQWLTYSLLEPLQELGLEITELDQLTGLAEYRNGGLCLDLGLLEVKHSAILQQSHLPSSEVIIEWRALTVSLLDQIAATIRQQLNLSAIELPLVKVLQGGTWTAGRRIAAQLRPGGSSPIQIDSDGTVF</sequence>
<dbReference type="Proteomes" id="UP000176944">
    <property type="component" value="Chromosome"/>
</dbReference>
<dbReference type="AlphaFoldDB" id="A0A1D9FZ34"/>
<dbReference type="PANTHER" id="PTHR31687">
    <property type="match status" value="1"/>
</dbReference>
<evidence type="ECO:0000313" key="2">
    <source>
        <dbReference type="EMBL" id="AOY80545.1"/>
    </source>
</evidence>
<dbReference type="Pfam" id="PF07958">
    <property type="entry name" value="DUF1688"/>
    <property type="match status" value="2"/>
</dbReference>
<protein>
    <submittedName>
        <fullName evidence="2">URC4/urg3 family protein</fullName>
    </submittedName>
</protein>
<proteinExistence type="predicted"/>
<reference evidence="3" key="1">
    <citation type="submission" date="2016-10" db="EMBL/GenBank/DDBJ databases">
        <title>Comparative genomics uncovers the prolific and rare metabolic potential of the cyanobacterial genus Moorea.</title>
        <authorList>
            <person name="Leao T."/>
            <person name="Castelao G."/>
            <person name="Korobeynikov A."/>
            <person name="Monroe E.A."/>
            <person name="Podell S."/>
            <person name="Glukhov E."/>
            <person name="Allen E."/>
            <person name="Gerwick W.H."/>
            <person name="Gerwick L."/>
        </authorList>
    </citation>
    <scope>NUCLEOTIDE SEQUENCE [LARGE SCALE GENOMIC DNA]</scope>
    <source>
        <strain evidence="3">JHB</strain>
    </source>
</reference>
<feature type="region of interest" description="Disordered" evidence="1">
    <location>
        <begin position="259"/>
        <end position="288"/>
    </location>
</feature>
<evidence type="ECO:0000313" key="3">
    <source>
        <dbReference type="Proteomes" id="UP000176944"/>
    </source>
</evidence>
<organism evidence="2 3">
    <name type="scientific">Moorena producens (strain JHB)</name>
    <dbReference type="NCBI Taxonomy" id="1454205"/>
    <lineage>
        <taxon>Bacteria</taxon>
        <taxon>Bacillati</taxon>
        <taxon>Cyanobacteriota</taxon>
        <taxon>Cyanophyceae</taxon>
        <taxon>Coleofasciculales</taxon>
        <taxon>Coleofasciculaceae</taxon>
        <taxon>Moorena</taxon>
    </lineage>
</organism>
<dbReference type="InterPro" id="IPR012469">
    <property type="entry name" value="DUF1688"/>
</dbReference>
<evidence type="ECO:0000256" key="1">
    <source>
        <dbReference type="SAM" id="MobiDB-lite"/>
    </source>
</evidence>
<accession>A0A1D9FZ34</accession>
<dbReference type="PANTHER" id="PTHR31687:SF3">
    <property type="entry name" value="PROTEIN URG3"/>
    <property type="match status" value="1"/>
</dbReference>
<name>A0A1D9FZ34_MOOP1</name>
<gene>
    <name evidence="2" type="ORF">BJP36_12075</name>
</gene>
<dbReference type="EMBL" id="CP017708">
    <property type="protein sequence ID" value="AOY80545.1"/>
    <property type="molecule type" value="Genomic_DNA"/>
</dbReference>